<organism evidence="3 4">
    <name type="scientific">Fodinibius halophilus</name>
    <dbReference type="NCBI Taxonomy" id="1736908"/>
    <lineage>
        <taxon>Bacteria</taxon>
        <taxon>Pseudomonadati</taxon>
        <taxon>Balneolota</taxon>
        <taxon>Balneolia</taxon>
        <taxon>Balneolales</taxon>
        <taxon>Balneolaceae</taxon>
        <taxon>Fodinibius</taxon>
    </lineage>
</organism>
<gene>
    <name evidence="3" type="ORF">G3569_16295</name>
</gene>
<feature type="domain" description="YCII-related" evidence="2">
    <location>
        <begin position="54"/>
        <end position="92"/>
    </location>
</feature>
<comment type="caution">
    <text evidence="3">The sequence shown here is derived from an EMBL/GenBank/DDBJ whole genome shotgun (WGS) entry which is preliminary data.</text>
</comment>
<comment type="similarity">
    <text evidence="1">Belongs to the YciI family.</text>
</comment>
<dbReference type="EMBL" id="JAALLS010000027">
    <property type="protein sequence ID" value="NGP89921.1"/>
    <property type="molecule type" value="Genomic_DNA"/>
</dbReference>
<evidence type="ECO:0000256" key="1">
    <source>
        <dbReference type="ARBA" id="ARBA00007689"/>
    </source>
</evidence>
<dbReference type="Pfam" id="PF03795">
    <property type="entry name" value="YCII"/>
    <property type="match status" value="1"/>
</dbReference>
<accession>A0A6M1TD31</accession>
<dbReference type="InterPro" id="IPR011008">
    <property type="entry name" value="Dimeric_a/b-barrel"/>
</dbReference>
<evidence type="ECO:0000259" key="2">
    <source>
        <dbReference type="Pfam" id="PF03795"/>
    </source>
</evidence>
<dbReference type="SUPFAM" id="SSF54909">
    <property type="entry name" value="Dimeric alpha+beta barrel"/>
    <property type="match status" value="1"/>
</dbReference>
<keyword evidence="4" id="KW-1185">Reference proteome</keyword>
<dbReference type="InterPro" id="IPR005545">
    <property type="entry name" value="YCII"/>
</dbReference>
<evidence type="ECO:0000313" key="4">
    <source>
        <dbReference type="Proteomes" id="UP000479132"/>
    </source>
</evidence>
<proteinExistence type="inferred from homology"/>
<dbReference type="RefSeq" id="WP_165271146.1">
    <property type="nucleotide sequence ID" value="NZ_JAALLS010000027.1"/>
</dbReference>
<reference evidence="3 4" key="1">
    <citation type="submission" date="2020-02" db="EMBL/GenBank/DDBJ databases">
        <title>Aliifodinibius halophilus 2W32, complete genome.</title>
        <authorList>
            <person name="Li Y."/>
            <person name="Wu S."/>
        </authorList>
    </citation>
    <scope>NUCLEOTIDE SEQUENCE [LARGE SCALE GENOMIC DNA]</scope>
    <source>
        <strain evidence="3 4">2W32</strain>
    </source>
</reference>
<name>A0A6M1TD31_9BACT</name>
<dbReference type="Gene3D" id="3.30.70.1060">
    <property type="entry name" value="Dimeric alpha+beta barrel"/>
    <property type="match status" value="1"/>
</dbReference>
<dbReference type="AlphaFoldDB" id="A0A6M1TD31"/>
<evidence type="ECO:0000313" key="3">
    <source>
        <dbReference type="EMBL" id="NGP89921.1"/>
    </source>
</evidence>
<sequence length="95" mass="10605">MKNFLILHYGFENPTPKDMAAWNQWFKSIEAIQVDRGGLRGGLEISKSGTTDLPFTKDSITGYTVIEARDLDEAEKITAKCPIVDSTGVYEIHRG</sequence>
<dbReference type="Proteomes" id="UP000479132">
    <property type="component" value="Unassembled WGS sequence"/>
</dbReference>
<protein>
    <recommendedName>
        <fullName evidence="2">YCII-related domain-containing protein</fullName>
    </recommendedName>
</protein>